<dbReference type="EMBL" id="VUJU01013060">
    <property type="protein sequence ID" value="KAF0706032.1"/>
    <property type="molecule type" value="Genomic_DNA"/>
</dbReference>
<dbReference type="Proteomes" id="UP000478052">
    <property type="component" value="Unassembled WGS sequence"/>
</dbReference>
<proteinExistence type="predicted"/>
<evidence type="ECO:0000313" key="2">
    <source>
        <dbReference type="Proteomes" id="UP000478052"/>
    </source>
</evidence>
<reference evidence="1 2" key="1">
    <citation type="submission" date="2019-08" db="EMBL/GenBank/DDBJ databases">
        <title>Whole genome of Aphis craccivora.</title>
        <authorList>
            <person name="Voronova N.V."/>
            <person name="Shulinski R.S."/>
            <person name="Bandarenka Y.V."/>
            <person name="Zhorov D.G."/>
            <person name="Warner D."/>
        </authorList>
    </citation>
    <scope>NUCLEOTIDE SEQUENCE [LARGE SCALE GENOMIC DNA]</scope>
    <source>
        <strain evidence="1">180601</strain>
        <tissue evidence="1">Whole Body</tissue>
    </source>
</reference>
<dbReference type="OrthoDB" id="6746907at2759"/>
<protein>
    <submittedName>
        <fullName evidence="1">Uncharacterized protein</fullName>
    </submittedName>
</protein>
<accession>A0A6G0VTK4</accession>
<comment type="caution">
    <text evidence="1">The sequence shown here is derived from an EMBL/GenBank/DDBJ whole genome shotgun (WGS) entry which is preliminary data.</text>
</comment>
<gene>
    <name evidence="1" type="ORF">FWK35_00027075</name>
</gene>
<keyword evidence="2" id="KW-1185">Reference proteome</keyword>
<organism evidence="1 2">
    <name type="scientific">Aphis craccivora</name>
    <name type="common">Cowpea aphid</name>
    <dbReference type="NCBI Taxonomy" id="307492"/>
    <lineage>
        <taxon>Eukaryota</taxon>
        <taxon>Metazoa</taxon>
        <taxon>Ecdysozoa</taxon>
        <taxon>Arthropoda</taxon>
        <taxon>Hexapoda</taxon>
        <taxon>Insecta</taxon>
        <taxon>Pterygota</taxon>
        <taxon>Neoptera</taxon>
        <taxon>Paraneoptera</taxon>
        <taxon>Hemiptera</taxon>
        <taxon>Sternorrhyncha</taxon>
        <taxon>Aphidomorpha</taxon>
        <taxon>Aphidoidea</taxon>
        <taxon>Aphididae</taxon>
        <taxon>Aphidini</taxon>
        <taxon>Aphis</taxon>
        <taxon>Aphis</taxon>
    </lineage>
</organism>
<evidence type="ECO:0000313" key="1">
    <source>
        <dbReference type="EMBL" id="KAF0706032.1"/>
    </source>
</evidence>
<dbReference type="AlphaFoldDB" id="A0A6G0VTK4"/>
<sequence>MKYEINGIQIQKLANPGITTTLKGYCSYESLVHDSIEFISLRVLFFVTLHQITLRQVHNKCVYSLVSTASIGYDNQLPPVTTISD</sequence>
<name>A0A6G0VTK4_APHCR</name>